<reference evidence="1" key="1">
    <citation type="submission" date="2020-05" db="EMBL/GenBank/DDBJ databases">
        <authorList>
            <person name="Chiriac C."/>
            <person name="Salcher M."/>
            <person name="Ghai R."/>
            <person name="Kavagutti S V."/>
        </authorList>
    </citation>
    <scope>NUCLEOTIDE SEQUENCE</scope>
</reference>
<dbReference type="EMBL" id="CAFBLS010000011">
    <property type="protein sequence ID" value="CAB4860146.1"/>
    <property type="molecule type" value="Genomic_DNA"/>
</dbReference>
<protein>
    <submittedName>
        <fullName evidence="1">Unannotated protein</fullName>
    </submittedName>
</protein>
<dbReference type="AlphaFoldDB" id="A0A6J7CQT2"/>
<sequence length="60" mass="6642">MRPDDHDPCIDEPAGQKIEVPWMPGETMEQQHGAPCARDCVDGDPDAVERGVFRHASMLP</sequence>
<accession>A0A6J7CQT2</accession>
<name>A0A6J7CQT2_9ZZZZ</name>
<gene>
    <name evidence="1" type="ORF">UFOPK3402_00165</name>
</gene>
<organism evidence="1">
    <name type="scientific">freshwater metagenome</name>
    <dbReference type="NCBI Taxonomy" id="449393"/>
    <lineage>
        <taxon>unclassified sequences</taxon>
        <taxon>metagenomes</taxon>
        <taxon>ecological metagenomes</taxon>
    </lineage>
</organism>
<proteinExistence type="predicted"/>
<evidence type="ECO:0000313" key="1">
    <source>
        <dbReference type="EMBL" id="CAB4860146.1"/>
    </source>
</evidence>